<evidence type="ECO:0000256" key="12">
    <source>
        <dbReference type="ARBA" id="ARBA00061816"/>
    </source>
</evidence>
<protein>
    <recommendedName>
        <fullName evidence="4">Actin-related protein 5</fullName>
    </recommendedName>
</protein>
<keyword evidence="5" id="KW-0227">DNA damage</keyword>
<evidence type="ECO:0000256" key="8">
    <source>
        <dbReference type="ARBA" id="ARBA00023163"/>
    </source>
</evidence>
<dbReference type="GO" id="GO:0019219">
    <property type="term" value="P:regulation of nucleobase-containing compound metabolic process"/>
    <property type="evidence" value="ECO:0007669"/>
    <property type="project" value="UniProtKB-ARBA"/>
</dbReference>
<evidence type="ECO:0000256" key="11">
    <source>
        <dbReference type="ARBA" id="ARBA00023242"/>
    </source>
</evidence>
<name>A0A9J6CE23_POLVA</name>
<dbReference type="InterPro" id="IPR043129">
    <property type="entry name" value="ATPase_NBD"/>
</dbReference>
<evidence type="ECO:0000256" key="9">
    <source>
        <dbReference type="ARBA" id="ARBA00023172"/>
    </source>
</evidence>
<comment type="subunit">
    <text evidence="12">Component of the chromatin remodeling Ino80 complex.</text>
</comment>
<dbReference type="OrthoDB" id="7340501at2759"/>
<dbReference type="Pfam" id="PF00022">
    <property type="entry name" value="Actin"/>
    <property type="match status" value="2"/>
</dbReference>
<dbReference type="Gene3D" id="3.90.640.10">
    <property type="entry name" value="Actin, Chain A, domain 4"/>
    <property type="match status" value="2"/>
</dbReference>
<dbReference type="Proteomes" id="UP001107558">
    <property type="component" value="Chromosome 1"/>
</dbReference>
<evidence type="ECO:0000256" key="4">
    <source>
        <dbReference type="ARBA" id="ARBA00021612"/>
    </source>
</evidence>
<comment type="caution">
    <text evidence="14">The sequence shown here is derived from an EMBL/GenBank/DDBJ whole genome shotgun (WGS) entry which is preliminary data.</text>
</comment>
<evidence type="ECO:0000256" key="2">
    <source>
        <dbReference type="ARBA" id="ARBA00004123"/>
    </source>
</evidence>
<keyword evidence="11" id="KW-0539">Nucleus</keyword>
<evidence type="ECO:0000256" key="10">
    <source>
        <dbReference type="ARBA" id="ARBA00023204"/>
    </source>
</evidence>
<accession>A0A9J6CE23</accession>
<keyword evidence="8" id="KW-0804">Transcription</keyword>
<evidence type="ECO:0000256" key="1">
    <source>
        <dbReference type="ARBA" id="ARBA00003373"/>
    </source>
</evidence>
<keyword evidence="15" id="KW-1185">Reference proteome</keyword>
<comment type="function">
    <text evidence="1">Proposed core component of the chromatin remodeling INO80 complex which is involved in transcriptional regulation, DNA replication and probably DNA repair.</text>
</comment>
<dbReference type="SMART" id="SM00268">
    <property type="entry name" value="ACTIN"/>
    <property type="match status" value="1"/>
</dbReference>
<comment type="similarity">
    <text evidence="3">Belongs to the actin family. ARP5 subfamily.</text>
</comment>
<keyword evidence="9" id="KW-0233">DNA recombination</keyword>
<dbReference type="InterPro" id="IPR004000">
    <property type="entry name" value="Actin"/>
</dbReference>
<sequence length="662" mass="77192">MEVLVLKDLKTVPDIVHEYNPKELKGQYLIIDNGSFQCRAGFANKKQPQLIFKNLVCKPRKDRNKKETKEEIQQQAPPATLIGNDIVNIEALRFQLRTQFDKNVVTHYFLQEQIFDYIFTHLGINTEGKVNHPIIMTEALVNPNYCRSLMSELLFECYQVPTVFYGIDSLFSFNFNDDIKGTALIVSLGYYTTHVIPFIDGQQVTDKIRRINVGGFHMLTYIHRLMQLKYPMHVNNITLSRIEELFHEHCFIANDYIDSLKKWACHDYYDTHIKKIQLPYTQASAPTQLTAEQKIEKKKEMSRRLAEINARKREERLIEEEDQLARLEEILESYDDEEDSEEFEMGLKEFNLNSYEELEKTIAATRTRIDKIKAKMQAAETGVIEEKPVVIPQPPDGVNVEVWLNQLREKKNTILEKKQVRKQRRIDLAKRRTAAAQERMRIISRLAGKEKGTDDFGSRDEDWNIYKKISREQDSDSEVENEKLLELDEILRHYDPMMNAEEDEKMKMTPAEYHQLHFAVESIRGAELLFQPSMMGICEAGLSETIDYVLKLFSAENQQRLVDNIFITGGIAKLPGLKERLMKELMEIRPFQSTFSVKLANDPSLDCWNGMKKFATTTENIANKCSISQQEYLEFGGEYLKENCLSNRYFKSPIERQDNSMM</sequence>
<dbReference type="PANTHER" id="PTHR11937">
    <property type="entry name" value="ACTIN"/>
    <property type="match status" value="1"/>
</dbReference>
<dbReference type="SUPFAM" id="SSF53067">
    <property type="entry name" value="Actin-like ATPase domain"/>
    <property type="match status" value="2"/>
</dbReference>
<keyword evidence="10" id="KW-0234">DNA repair</keyword>
<evidence type="ECO:0000256" key="6">
    <source>
        <dbReference type="ARBA" id="ARBA00023015"/>
    </source>
</evidence>
<evidence type="ECO:0000256" key="7">
    <source>
        <dbReference type="ARBA" id="ARBA00023054"/>
    </source>
</evidence>
<dbReference type="CDD" id="cd10211">
    <property type="entry name" value="ASKHA_NBD_Arp5"/>
    <property type="match status" value="1"/>
</dbReference>
<dbReference type="FunFam" id="3.90.640.10:FF:000016">
    <property type="entry name" value="ARP5 actin-related protein 5 homolog"/>
    <property type="match status" value="1"/>
</dbReference>
<reference evidence="14" key="1">
    <citation type="submission" date="2021-03" db="EMBL/GenBank/DDBJ databases">
        <title>Chromosome level genome of the anhydrobiotic midge Polypedilum vanderplanki.</title>
        <authorList>
            <person name="Yoshida Y."/>
            <person name="Kikawada T."/>
            <person name="Gusev O."/>
        </authorList>
    </citation>
    <scope>NUCLEOTIDE SEQUENCE</scope>
    <source>
        <strain evidence="14">NIAS01</strain>
        <tissue evidence="14">Whole body or cell culture</tissue>
    </source>
</reference>
<proteinExistence type="inferred from homology"/>
<dbReference type="GO" id="GO:0060255">
    <property type="term" value="P:regulation of macromolecule metabolic process"/>
    <property type="evidence" value="ECO:0007669"/>
    <property type="project" value="UniProtKB-ARBA"/>
</dbReference>
<feature type="coiled-coil region" evidence="13">
    <location>
        <begin position="291"/>
        <end position="375"/>
    </location>
</feature>
<comment type="subcellular location">
    <subcellularLocation>
        <location evidence="2">Nucleus</location>
    </subcellularLocation>
</comment>
<evidence type="ECO:0000256" key="3">
    <source>
        <dbReference type="ARBA" id="ARBA00006021"/>
    </source>
</evidence>
<evidence type="ECO:0000256" key="5">
    <source>
        <dbReference type="ARBA" id="ARBA00022763"/>
    </source>
</evidence>
<dbReference type="GO" id="GO:0005634">
    <property type="term" value="C:nucleus"/>
    <property type="evidence" value="ECO:0007669"/>
    <property type="project" value="UniProtKB-SubCell"/>
</dbReference>
<dbReference type="AlphaFoldDB" id="A0A9J6CE23"/>
<dbReference type="FunFam" id="3.30.420.40:FF:000048">
    <property type="entry name" value="ARP5 actin-related protein 5 homolog"/>
    <property type="match status" value="1"/>
</dbReference>
<gene>
    <name evidence="14" type="ORF">PVAND_009849</name>
</gene>
<evidence type="ECO:0000256" key="13">
    <source>
        <dbReference type="SAM" id="Coils"/>
    </source>
</evidence>
<keyword evidence="6" id="KW-0805">Transcription regulation</keyword>
<evidence type="ECO:0000313" key="15">
    <source>
        <dbReference type="Proteomes" id="UP001107558"/>
    </source>
</evidence>
<keyword evidence="7 13" id="KW-0175">Coiled coil</keyword>
<dbReference type="GO" id="GO:0006281">
    <property type="term" value="P:DNA repair"/>
    <property type="evidence" value="ECO:0007669"/>
    <property type="project" value="UniProtKB-KW"/>
</dbReference>
<organism evidence="14 15">
    <name type="scientific">Polypedilum vanderplanki</name>
    <name type="common">Sleeping chironomid midge</name>
    <dbReference type="NCBI Taxonomy" id="319348"/>
    <lineage>
        <taxon>Eukaryota</taxon>
        <taxon>Metazoa</taxon>
        <taxon>Ecdysozoa</taxon>
        <taxon>Arthropoda</taxon>
        <taxon>Hexapoda</taxon>
        <taxon>Insecta</taxon>
        <taxon>Pterygota</taxon>
        <taxon>Neoptera</taxon>
        <taxon>Endopterygota</taxon>
        <taxon>Diptera</taxon>
        <taxon>Nematocera</taxon>
        <taxon>Chironomoidea</taxon>
        <taxon>Chironomidae</taxon>
        <taxon>Chironominae</taxon>
        <taxon>Polypedilum</taxon>
        <taxon>Polypedilum</taxon>
    </lineage>
</organism>
<evidence type="ECO:0000313" key="14">
    <source>
        <dbReference type="EMBL" id="KAG5680338.1"/>
    </source>
</evidence>
<dbReference type="GO" id="GO:0006310">
    <property type="term" value="P:DNA recombination"/>
    <property type="evidence" value="ECO:0007669"/>
    <property type="project" value="UniProtKB-KW"/>
</dbReference>
<dbReference type="Gene3D" id="3.30.420.40">
    <property type="match status" value="4"/>
</dbReference>
<dbReference type="FunFam" id="3.30.420.40:FF:000237">
    <property type="entry name" value="Actin-related protein 5"/>
    <property type="match status" value="1"/>
</dbReference>
<dbReference type="EMBL" id="JADBJN010000001">
    <property type="protein sequence ID" value="KAG5680338.1"/>
    <property type="molecule type" value="Genomic_DNA"/>
</dbReference>